<dbReference type="PANTHER" id="PTHR33361:SF16">
    <property type="entry name" value="DUF885 DOMAIN-CONTAINING PROTEIN"/>
    <property type="match status" value="1"/>
</dbReference>
<dbReference type="Pfam" id="PF05960">
    <property type="entry name" value="DUF885"/>
    <property type="match status" value="1"/>
</dbReference>
<comment type="caution">
    <text evidence="2">The sequence shown here is derived from an EMBL/GenBank/DDBJ whole genome shotgun (WGS) entry which is preliminary data.</text>
</comment>
<keyword evidence="3" id="KW-1185">Reference proteome</keyword>
<sequence>MRRLSAAACLLAAVAAAGPALAQAPARTPASAAATQDSAADEALRALFRQSDEDNLRRNPLSAIFRGDLRYADRLGDYLTDDYYDAERAAAEQSLAALQRINKAALTPTNQIAYDVFEYQQRESLRQLDPAILALTAVRPVDHFSGFQTFYPSFASGQGAAPFRTVLDYENNIKRHADYVRLTDRSIARLREGMASGVTQPKLIVRNTIEQLDQLIAQDTQASTFYGPVRDFPDSIPAGERERLRAETVRAIEQINAAHTRLRDFLRDTYLPAARDTVGLGGMPGGDRLYAALIEQNTTLPLDAATIHAQGLAEVARIRGQMEAIQRELGFQGTLAQFFEHLRTDPAYRPASAQALIDGFQAIGRRVDARVGEQFSTIPQTPLEIRPVEAYRERGAAAGSYQDGVWDPADPAKNRPGVFYFNTYDLPSRNTYGMETLYLHEAVPGHHFQISLAQENTALPAFMRYGGNTAFVEGWALYAETLWQELGMEQEPLQRFGGLDDEMLRAMRLVVDTGIHAYGWDRDRAIAYMLENSSMGRTDATIEVDRYIAIPGQALAYKTGQLTISRLKAEAQQALGDRFDPRAFHAEVLMTGALPLPVLEQKIDGWVANSRR</sequence>
<protein>
    <submittedName>
        <fullName evidence="2">Uncharacterized protein (DUF885 family)</fullName>
    </submittedName>
</protein>
<dbReference type="Proteomes" id="UP000734218">
    <property type="component" value="Unassembled WGS sequence"/>
</dbReference>
<gene>
    <name evidence="2" type="ORF">GGR88_002384</name>
</gene>
<name>A0ABX0XNL9_9SPHN</name>
<feature type="chain" id="PRO_5046167937" evidence="1">
    <location>
        <begin position="23"/>
        <end position="612"/>
    </location>
</feature>
<proteinExistence type="predicted"/>
<dbReference type="PANTHER" id="PTHR33361">
    <property type="entry name" value="GLR0591 PROTEIN"/>
    <property type="match status" value="1"/>
</dbReference>
<dbReference type="RefSeq" id="WP_167955239.1">
    <property type="nucleotide sequence ID" value="NZ_JAATJE010000002.1"/>
</dbReference>
<evidence type="ECO:0000256" key="1">
    <source>
        <dbReference type="SAM" id="SignalP"/>
    </source>
</evidence>
<reference evidence="2 3" key="1">
    <citation type="submission" date="2020-03" db="EMBL/GenBank/DDBJ databases">
        <title>Genomic Encyclopedia of Type Strains, Phase IV (KMG-IV): sequencing the most valuable type-strain genomes for metagenomic binning, comparative biology and taxonomic classification.</title>
        <authorList>
            <person name="Goeker M."/>
        </authorList>
    </citation>
    <scope>NUCLEOTIDE SEQUENCE [LARGE SCALE GENOMIC DNA]</scope>
    <source>
        <strain evidence="2 3">DSM 27651</strain>
    </source>
</reference>
<keyword evidence="1" id="KW-0732">Signal</keyword>
<dbReference type="InterPro" id="IPR010281">
    <property type="entry name" value="DUF885"/>
</dbReference>
<organism evidence="2 3">
    <name type="scientific">Sphingomonas jejuensis</name>
    <dbReference type="NCBI Taxonomy" id="904715"/>
    <lineage>
        <taxon>Bacteria</taxon>
        <taxon>Pseudomonadati</taxon>
        <taxon>Pseudomonadota</taxon>
        <taxon>Alphaproteobacteria</taxon>
        <taxon>Sphingomonadales</taxon>
        <taxon>Sphingomonadaceae</taxon>
        <taxon>Sphingomonas</taxon>
    </lineage>
</organism>
<evidence type="ECO:0000313" key="2">
    <source>
        <dbReference type="EMBL" id="NJC34870.1"/>
    </source>
</evidence>
<accession>A0ABX0XNL9</accession>
<dbReference type="EMBL" id="JAATJE010000002">
    <property type="protein sequence ID" value="NJC34870.1"/>
    <property type="molecule type" value="Genomic_DNA"/>
</dbReference>
<evidence type="ECO:0000313" key="3">
    <source>
        <dbReference type="Proteomes" id="UP000734218"/>
    </source>
</evidence>
<feature type="signal peptide" evidence="1">
    <location>
        <begin position="1"/>
        <end position="22"/>
    </location>
</feature>